<evidence type="ECO:0000313" key="2">
    <source>
        <dbReference type="EMBL" id="MBO8191314.1"/>
    </source>
</evidence>
<dbReference type="EMBL" id="JADKMA010000020">
    <property type="protein sequence ID" value="MBO8191314.1"/>
    <property type="molecule type" value="Genomic_DNA"/>
</dbReference>
<protein>
    <submittedName>
        <fullName evidence="2">Uncharacterized protein</fullName>
    </submittedName>
</protein>
<reference evidence="2 3" key="1">
    <citation type="submission" date="2020-11" db="EMBL/GenBank/DDBJ databases">
        <title>Streptomyces spirodelae sp. nov., isolated from duckweed.</title>
        <authorList>
            <person name="Saimee Y."/>
            <person name="Duangmal K."/>
        </authorList>
    </citation>
    <scope>NUCLEOTIDE SEQUENCE [LARGE SCALE GENOMIC DNA]</scope>
    <source>
        <strain evidence="2 3">S16-07</strain>
    </source>
</reference>
<dbReference type="RefSeq" id="WP_209238408.1">
    <property type="nucleotide sequence ID" value="NZ_JADKMA010000020.1"/>
</dbReference>
<dbReference type="Proteomes" id="UP001519064">
    <property type="component" value="Unassembled WGS sequence"/>
</dbReference>
<comment type="caution">
    <text evidence="2">The sequence shown here is derived from an EMBL/GenBank/DDBJ whole genome shotgun (WGS) entry which is preliminary data.</text>
</comment>
<dbReference type="InterPro" id="IPR036396">
    <property type="entry name" value="Cyt_P450_sf"/>
</dbReference>
<dbReference type="SUPFAM" id="SSF48264">
    <property type="entry name" value="Cytochrome P450"/>
    <property type="match status" value="1"/>
</dbReference>
<accession>A0ABS3X7G6</accession>
<proteinExistence type="predicted"/>
<dbReference type="Gene3D" id="1.10.630.10">
    <property type="entry name" value="Cytochrome P450"/>
    <property type="match status" value="1"/>
</dbReference>
<feature type="region of interest" description="Disordered" evidence="1">
    <location>
        <begin position="110"/>
        <end position="130"/>
    </location>
</feature>
<sequence length="130" mass="14017">MSLKAGVAAEGFPVIGHGWALLRHGLAFLESLPQHGNLVEVRLGPAWAYVPCRPELVWRMLTDDQTFDKGGPQGMRRLAHAAVELAEREAQDIAFEQREEVGPYECLTRCSGPAAGRDGRSGPPGAAGAW</sequence>
<gene>
    <name evidence="2" type="ORF">ITI46_06350</name>
</gene>
<evidence type="ECO:0000256" key="1">
    <source>
        <dbReference type="SAM" id="MobiDB-lite"/>
    </source>
</evidence>
<keyword evidence="3" id="KW-1185">Reference proteome</keyword>
<name>A0ABS3X7G6_9ACTN</name>
<organism evidence="2 3">
    <name type="scientific">Streptomyces oryzae</name>
    <dbReference type="NCBI Taxonomy" id="1434886"/>
    <lineage>
        <taxon>Bacteria</taxon>
        <taxon>Bacillati</taxon>
        <taxon>Actinomycetota</taxon>
        <taxon>Actinomycetes</taxon>
        <taxon>Kitasatosporales</taxon>
        <taxon>Streptomycetaceae</taxon>
        <taxon>Streptomyces</taxon>
    </lineage>
</organism>
<evidence type="ECO:0000313" key="3">
    <source>
        <dbReference type="Proteomes" id="UP001519064"/>
    </source>
</evidence>